<comment type="subcellular location">
    <subcellularLocation>
        <location evidence="1">Cell membrane</location>
        <topology evidence="1">Multi-pass membrane protein</topology>
    </subcellularLocation>
</comment>
<dbReference type="PANTHER" id="PTHR35007">
    <property type="entry name" value="INTEGRAL MEMBRANE PROTEIN-RELATED"/>
    <property type="match status" value="1"/>
</dbReference>
<keyword evidence="9" id="KW-1185">Reference proteome</keyword>
<evidence type="ECO:0000256" key="1">
    <source>
        <dbReference type="ARBA" id="ARBA00004651"/>
    </source>
</evidence>
<dbReference type="Pfam" id="PF00482">
    <property type="entry name" value="T2SSF"/>
    <property type="match status" value="1"/>
</dbReference>
<gene>
    <name evidence="8" type="ORF">EV380_1957</name>
</gene>
<keyword evidence="5 6" id="KW-0472">Membrane</keyword>
<evidence type="ECO:0000313" key="9">
    <source>
        <dbReference type="Proteomes" id="UP000292685"/>
    </source>
</evidence>
<evidence type="ECO:0000313" key="8">
    <source>
        <dbReference type="EMBL" id="RZU62364.1"/>
    </source>
</evidence>
<dbReference type="RefSeq" id="WP_165391926.1">
    <property type="nucleotide sequence ID" value="NZ_SHLA01000001.1"/>
</dbReference>
<evidence type="ECO:0000256" key="4">
    <source>
        <dbReference type="ARBA" id="ARBA00022989"/>
    </source>
</evidence>
<proteinExistence type="predicted"/>
<sequence>MTGAFLAGVLAAAALWVFLPSGPRGNAGLRRSEGASGPAASRAGPRRESADVALLLELSASLLAAGQPVPGVLTHLAETVPGCADLRRVARALELSVPWERAWEGAPVPFRPLAQALGFTHRSGAAAATLLRTTAAEQRRSAVRRAEKEAAALAVRLVVPLGVCALPAFVCIGIVPLVVSLLPDM</sequence>
<dbReference type="EMBL" id="SHLA01000001">
    <property type="protein sequence ID" value="RZU62364.1"/>
    <property type="molecule type" value="Genomic_DNA"/>
</dbReference>
<keyword evidence="2" id="KW-1003">Cell membrane</keyword>
<evidence type="ECO:0000256" key="2">
    <source>
        <dbReference type="ARBA" id="ARBA00022475"/>
    </source>
</evidence>
<dbReference type="AlphaFoldDB" id="A0A4Q8ADY2"/>
<reference evidence="8 9" key="1">
    <citation type="submission" date="2019-02" db="EMBL/GenBank/DDBJ databases">
        <title>Sequencing the genomes of 1000 actinobacteria strains.</title>
        <authorList>
            <person name="Klenk H.-P."/>
        </authorList>
    </citation>
    <scope>NUCLEOTIDE SEQUENCE [LARGE SCALE GENOMIC DNA]</scope>
    <source>
        <strain evidence="8 9">DSM 17364</strain>
    </source>
</reference>
<name>A0A4Q8ADY2_9MICC</name>
<evidence type="ECO:0000259" key="7">
    <source>
        <dbReference type="Pfam" id="PF00482"/>
    </source>
</evidence>
<dbReference type="Proteomes" id="UP000292685">
    <property type="component" value="Unassembled WGS sequence"/>
</dbReference>
<comment type="caution">
    <text evidence="8">The sequence shown here is derived from an EMBL/GenBank/DDBJ whole genome shotgun (WGS) entry which is preliminary data.</text>
</comment>
<evidence type="ECO:0000256" key="6">
    <source>
        <dbReference type="SAM" id="Phobius"/>
    </source>
</evidence>
<organism evidence="8 9">
    <name type="scientific">Zhihengliuella halotolerans</name>
    <dbReference type="NCBI Taxonomy" id="370736"/>
    <lineage>
        <taxon>Bacteria</taxon>
        <taxon>Bacillati</taxon>
        <taxon>Actinomycetota</taxon>
        <taxon>Actinomycetes</taxon>
        <taxon>Micrococcales</taxon>
        <taxon>Micrococcaceae</taxon>
        <taxon>Zhihengliuella</taxon>
    </lineage>
</organism>
<dbReference type="GO" id="GO:0005886">
    <property type="term" value="C:plasma membrane"/>
    <property type="evidence" value="ECO:0007669"/>
    <property type="project" value="UniProtKB-SubCell"/>
</dbReference>
<accession>A0A4Q8ADY2</accession>
<dbReference type="PANTHER" id="PTHR35007:SF3">
    <property type="entry name" value="POSSIBLE CONSERVED ALANINE RICH MEMBRANE PROTEIN"/>
    <property type="match status" value="1"/>
</dbReference>
<protein>
    <submittedName>
        <fullName evidence="8">Type II secretion system (T2SS) protein F</fullName>
    </submittedName>
</protein>
<keyword evidence="3 6" id="KW-0812">Transmembrane</keyword>
<feature type="domain" description="Type II secretion system protein GspF" evidence="7">
    <location>
        <begin position="57"/>
        <end position="173"/>
    </location>
</feature>
<keyword evidence="4 6" id="KW-1133">Transmembrane helix</keyword>
<feature type="transmembrane region" description="Helical" evidence="6">
    <location>
        <begin position="157"/>
        <end position="182"/>
    </location>
</feature>
<evidence type="ECO:0000256" key="5">
    <source>
        <dbReference type="ARBA" id="ARBA00023136"/>
    </source>
</evidence>
<evidence type="ECO:0000256" key="3">
    <source>
        <dbReference type="ARBA" id="ARBA00022692"/>
    </source>
</evidence>
<dbReference type="InterPro" id="IPR018076">
    <property type="entry name" value="T2SS_GspF_dom"/>
</dbReference>